<dbReference type="InterPro" id="IPR051011">
    <property type="entry name" value="Metal_resp_trans_reg"/>
</dbReference>
<evidence type="ECO:0000259" key="4">
    <source>
        <dbReference type="PROSITE" id="PS50987"/>
    </source>
</evidence>
<proteinExistence type="predicted"/>
<protein>
    <submittedName>
        <fullName evidence="5">ArsR family transcriptional regulator</fullName>
    </submittedName>
</protein>
<dbReference type="CDD" id="cd00090">
    <property type="entry name" value="HTH_ARSR"/>
    <property type="match status" value="1"/>
</dbReference>
<dbReference type="InterPro" id="IPR036388">
    <property type="entry name" value="WH-like_DNA-bd_sf"/>
</dbReference>
<gene>
    <name evidence="5" type="ORF">SAMN05877831_11660</name>
</gene>
<name>A0A285TEL7_9RHOB</name>
<evidence type="ECO:0000256" key="3">
    <source>
        <dbReference type="ARBA" id="ARBA00023163"/>
    </source>
</evidence>
<dbReference type="EMBL" id="OBMT01000016">
    <property type="protein sequence ID" value="SOC18421.1"/>
    <property type="molecule type" value="Genomic_DNA"/>
</dbReference>
<dbReference type="InterPro" id="IPR036390">
    <property type="entry name" value="WH_DNA-bd_sf"/>
</dbReference>
<evidence type="ECO:0000313" key="6">
    <source>
        <dbReference type="Proteomes" id="UP000219111"/>
    </source>
</evidence>
<dbReference type="InterPro" id="IPR011991">
    <property type="entry name" value="ArsR-like_HTH"/>
</dbReference>
<keyword evidence="2" id="KW-0238">DNA-binding</keyword>
<dbReference type="RefSeq" id="WP_097071199.1">
    <property type="nucleotide sequence ID" value="NZ_OBMT01000016.1"/>
</dbReference>
<dbReference type="Proteomes" id="UP000219111">
    <property type="component" value="Unassembled WGS sequence"/>
</dbReference>
<dbReference type="SMART" id="SM00418">
    <property type="entry name" value="HTH_ARSR"/>
    <property type="match status" value="1"/>
</dbReference>
<dbReference type="Pfam" id="PF01022">
    <property type="entry name" value="HTH_5"/>
    <property type="match status" value="1"/>
</dbReference>
<evidence type="ECO:0000313" key="5">
    <source>
        <dbReference type="EMBL" id="SOC18421.1"/>
    </source>
</evidence>
<accession>A0A285TEL7</accession>
<evidence type="ECO:0000256" key="2">
    <source>
        <dbReference type="ARBA" id="ARBA00023125"/>
    </source>
</evidence>
<organism evidence="5 6">
    <name type="scientific">Rhodobacter maris</name>
    <dbReference type="NCBI Taxonomy" id="446682"/>
    <lineage>
        <taxon>Bacteria</taxon>
        <taxon>Pseudomonadati</taxon>
        <taxon>Pseudomonadota</taxon>
        <taxon>Alphaproteobacteria</taxon>
        <taxon>Rhodobacterales</taxon>
        <taxon>Rhodobacter group</taxon>
        <taxon>Rhodobacter</taxon>
    </lineage>
</organism>
<dbReference type="AlphaFoldDB" id="A0A285TEL7"/>
<dbReference type="PROSITE" id="PS50987">
    <property type="entry name" value="HTH_ARSR_2"/>
    <property type="match status" value="1"/>
</dbReference>
<sequence>MAIAQIRRDVDALPEAPALPEGLEGLISAAEPAANFLKALGHDGRLLILCHLLRGPRSVTELENLLAARQAVVSQQLARLRLEGLVAARREGQTIFYSLLDPKVEEMLRLLCRLYSPPAAMR</sequence>
<evidence type="ECO:0000256" key="1">
    <source>
        <dbReference type="ARBA" id="ARBA00023015"/>
    </source>
</evidence>
<dbReference type="OrthoDB" id="194599at2"/>
<dbReference type="GO" id="GO:0003700">
    <property type="term" value="F:DNA-binding transcription factor activity"/>
    <property type="evidence" value="ECO:0007669"/>
    <property type="project" value="InterPro"/>
</dbReference>
<dbReference type="PANTHER" id="PTHR43132">
    <property type="entry name" value="ARSENICAL RESISTANCE OPERON REPRESSOR ARSR-RELATED"/>
    <property type="match status" value="1"/>
</dbReference>
<dbReference type="SUPFAM" id="SSF46785">
    <property type="entry name" value="Winged helix' DNA-binding domain"/>
    <property type="match status" value="1"/>
</dbReference>
<keyword evidence="3" id="KW-0804">Transcription</keyword>
<dbReference type="GO" id="GO:0003677">
    <property type="term" value="F:DNA binding"/>
    <property type="evidence" value="ECO:0007669"/>
    <property type="project" value="UniProtKB-KW"/>
</dbReference>
<dbReference type="PANTHER" id="PTHR43132:SF2">
    <property type="entry name" value="ARSENICAL RESISTANCE OPERON REPRESSOR ARSR-RELATED"/>
    <property type="match status" value="1"/>
</dbReference>
<keyword evidence="1" id="KW-0805">Transcription regulation</keyword>
<dbReference type="InterPro" id="IPR001845">
    <property type="entry name" value="HTH_ArsR_DNA-bd_dom"/>
</dbReference>
<reference evidence="6" key="1">
    <citation type="submission" date="2017-08" db="EMBL/GenBank/DDBJ databases">
        <authorList>
            <person name="Varghese N."/>
            <person name="Submissions S."/>
        </authorList>
    </citation>
    <scope>NUCLEOTIDE SEQUENCE [LARGE SCALE GENOMIC DNA]</scope>
    <source>
        <strain evidence="6">JA276</strain>
    </source>
</reference>
<dbReference type="Gene3D" id="1.10.10.10">
    <property type="entry name" value="Winged helix-like DNA-binding domain superfamily/Winged helix DNA-binding domain"/>
    <property type="match status" value="1"/>
</dbReference>
<dbReference type="PRINTS" id="PR00778">
    <property type="entry name" value="HTHARSR"/>
</dbReference>
<keyword evidence="6" id="KW-1185">Reference proteome</keyword>
<feature type="domain" description="HTH arsR-type" evidence="4">
    <location>
        <begin position="27"/>
        <end position="119"/>
    </location>
</feature>
<dbReference type="NCBIfam" id="NF033788">
    <property type="entry name" value="HTH_metalloreg"/>
    <property type="match status" value="1"/>
</dbReference>